<reference evidence="2" key="1">
    <citation type="submission" date="2024-06" db="EMBL/GenBank/DDBJ databases">
        <authorList>
            <person name="Coelho C."/>
            <person name="Bento M."/>
            <person name="Garcia E."/>
            <person name="Camelo A."/>
            <person name="Brandao I."/>
            <person name="Espirito Santo C."/>
            <person name="Trovao J."/>
            <person name="Verissimo A."/>
            <person name="Costa J."/>
            <person name="Tiago I."/>
        </authorList>
    </citation>
    <scope>NUCLEOTIDE SEQUENCE</scope>
    <source>
        <strain evidence="2">KWT182</strain>
    </source>
</reference>
<evidence type="ECO:0000313" key="2">
    <source>
        <dbReference type="EMBL" id="XBS70412.1"/>
    </source>
</evidence>
<organism evidence="2">
    <name type="scientific">Acerihabitans sp. KWT182</name>
    <dbReference type="NCBI Taxonomy" id="3157919"/>
    <lineage>
        <taxon>Bacteria</taxon>
        <taxon>Pseudomonadati</taxon>
        <taxon>Pseudomonadota</taxon>
        <taxon>Gammaproteobacteria</taxon>
        <taxon>Enterobacterales</taxon>
        <taxon>Pectobacteriaceae</taxon>
        <taxon>Acerihabitans</taxon>
    </lineage>
</organism>
<accession>A0AAU7QBX7</accession>
<dbReference type="EMBL" id="CP157947">
    <property type="protein sequence ID" value="XBS70412.1"/>
    <property type="molecule type" value="Genomic_DNA"/>
</dbReference>
<feature type="region of interest" description="Disordered" evidence="1">
    <location>
        <begin position="52"/>
        <end position="73"/>
    </location>
</feature>
<sequence length="84" mass="8835">MIGEKQKFVRHASITVPVIPDSHLSTTGAKRALAEGDIATLLPPVYSAGPGGADFSKSGRRSQAKHIAESDSQPQEVFASLTAF</sequence>
<name>A0AAU7QBX7_9GAMM</name>
<dbReference type="AlphaFoldDB" id="A0AAU7QBX7"/>
<evidence type="ECO:0000256" key="1">
    <source>
        <dbReference type="SAM" id="MobiDB-lite"/>
    </source>
</evidence>
<proteinExistence type="predicted"/>
<protein>
    <submittedName>
        <fullName evidence="2">Uncharacterized protein</fullName>
    </submittedName>
</protein>
<gene>
    <name evidence="2" type="ORF">ABK905_03975</name>
</gene>